<evidence type="ECO:0000256" key="3">
    <source>
        <dbReference type="ARBA" id="ARBA00022771"/>
    </source>
</evidence>
<evidence type="ECO:0000256" key="1">
    <source>
        <dbReference type="ARBA" id="ARBA00022723"/>
    </source>
</evidence>
<dbReference type="SMART" id="SM00355">
    <property type="entry name" value="ZnF_C2H2"/>
    <property type="match status" value="12"/>
</dbReference>
<keyword evidence="3 5" id="KW-0863">Zinc-finger</keyword>
<feature type="domain" description="C2H2-type" evidence="7">
    <location>
        <begin position="280"/>
        <end position="307"/>
    </location>
</feature>
<evidence type="ECO:0000259" key="7">
    <source>
        <dbReference type="PROSITE" id="PS50157"/>
    </source>
</evidence>
<feature type="compositionally biased region" description="Basic and acidic residues" evidence="6">
    <location>
        <begin position="21"/>
        <end position="70"/>
    </location>
</feature>
<keyword evidence="1" id="KW-0479">Metal-binding</keyword>
<dbReference type="GeneID" id="113497930"/>
<dbReference type="Proteomes" id="UP000322000">
    <property type="component" value="Chromosome 10"/>
</dbReference>
<dbReference type="PROSITE" id="PS00028">
    <property type="entry name" value="ZINC_FINGER_C2H2_1"/>
    <property type="match status" value="10"/>
</dbReference>
<accession>A0A7E5VZM4</accession>
<organism evidence="8 9">
    <name type="scientific">Trichoplusia ni</name>
    <name type="common">Cabbage looper</name>
    <dbReference type="NCBI Taxonomy" id="7111"/>
    <lineage>
        <taxon>Eukaryota</taxon>
        <taxon>Metazoa</taxon>
        <taxon>Ecdysozoa</taxon>
        <taxon>Arthropoda</taxon>
        <taxon>Hexapoda</taxon>
        <taxon>Insecta</taxon>
        <taxon>Pterygota</taxon>
        <taxon>Neoptera</taxon>
        <taxon>Endopterygota</taxon>
        <taxon>Lepidoptera</taxon>
        <taxon>Glossata</taxon>
        <taxon>Ditrysia</taxon>
        <taxon>Noctuoidea</taxon>
        <taxon>Noctuidae</taxon>
        <taxon>Plusiinae</taxon>
        <taxon>Trichoplusia</taxon>
    </lineage>
</organism>
<sequence length="588" mass="69007">MEESVTVEITVKPEPIDYEDSEPRNNEDDEPQKLCHEEIWIKPEHPESEPEEPVKEEGEVFVKVESKESDEASSSSNDEKSNSCLPIKKRIEKADANSDGSQGEVKEEKGEKEAEDDKKPPTELHPKVDTPVMYSYEITKNIEIVTITEEERQLEYEETKKSRQHMRHVCEHCSLGFVLKQAFLDHMKVHSPEAGEHECVLCRTRMKTADMLYRHRLRHYRRYRCLLCWTRFKDKDTAACHVMNEHAQQTFECEQCGKGFKRPQYLKRHVEQHHTKPLRLECAVCLRVFHERGWYRTHIRSHNEEIRAMTVKVPATCDICSRVFKTKEGLKRHLPTHDNEDVRCEQCGVKCKNRNTLAQHCLKVHNENYKGAPEATCPQCMRVCATRVILKRHIKRMHSDRTKKYQCDHCQRLYLTKAEVRSHISWSHQQGAARGGHACWCGREFRSPSLRRQHQARQHAPLPPPRTHRCDTCHKAFANKQVLNRHRKVHSDTMYPCNECGLLFKTQPYVKVHYQIKHLNMTRAEIKEQRKRNKNTIPQNNIHRSVSLEPLVNSEDADQTQDPLMMDMVEVKMEPEDQTITPDIVETE</sequence>
<evidence type="ECO:0000313" key="9">
    <source>
        <dbReference type="RefSeq" id="XP_026733546.1"/>
    </source>
</evidence>
<feature type="domain" description="C2H2-type" evidence="7">
    <location>
        <begin position="168"/>
        <end position="195"/>
    </location>
</feature>
<gene>
    <name evidence="9" type="primary">LOC113497930</name>
</gene>
<dbReference type="PANTHER" id="PTHR24379:SF121">
    <property type="entry name" value="C2H2-TYPE DOMAIN-CONTAINING PROTEIN"/>
    <property type="match status" value="1"/>
</dbReference>
<dbReference type="PROSITE" id="PS50157">
    <property type="entry name" value="ZINC_FINGER_C2H2_2"/>
    <property type="match status" value="6"/>
</dbReference>
<dbReference type="FunFam" id="3.30.160.60:FF:000100">
    <property type="entry name" value="Zinc finger 45-like"/>
    <property type="match status" value="1"/>
</dbReference>
<protein>
    <submittedName>
        <fullName evidence="9">Zinc finger protein 77-like</fullName>
    </submittedName>
</protein>
<name>A0A7E5VZM4_TRINI</name>
<feature type="region of interest" description="Disordered" evidence="6">
    <location>
        <begin position="529"/>
        <end position="561"/>
    </location>
</feature>
<dbReference type="InParanoid" id="A0A7E5VZM4"/>
<dbReference type="Pfam" id="PF00096">
    <property type="entry name" value="zf-C2H2"/>
    <property type="match status" value="1"/>
</dbReference>
<dbReference type="OrthoDB" id="8922241at2759"/>
<feature type="domain" description="C2H2-type" evidence="7">
    <location>
        <begin position="495"/>
        <end position="523"/>
    </location>
</feature>
<feature type="domain" description="C2H2-type" evidence="7">
    <location>
        <begin position="315"/>
        <end position="342"/>
    </location>
</feature>
<evidence type="ECO:0000256" key="5">
    <source>
        <dbReference type="PROSITE-ProRule" id="PRU00042"/>
    </source>
</evidence>
<dbReference type="PANTHER" id="PTHR24379">
    <property type="entry name" value="KRAB AND ZINC FINGER DOMAIN-CONTAINING"/>
    <property type="match status" value="1"/>
</dbReference>
<dbReference type="InterPro" id="IPR036236">
    <property type="entry name" value="Znf_C2H2_sf"/>
</dbReference>
<keyword evidence="8" id="KW-1185">Reference proteome</keyword>
<feature type="domain" description="C2H2-type" evidence="7">
    <location>
        <begin position="468"/>
        <end position="495"/>
    </location>
</feature>
<evidence type="ECO:0000256" key="4">
    <source>
        <dbReference type="ARBA" id="ARBA00022833"/>
    </source>
</evidence>
<dbReference type="AlphaFoldDB" id="A0A7E5VZM4"/>
<dbReference type="RefSeq" id="XP_026733546.1">
    <property type="nucleotide sequence ID" value="XM_026877745.1"/>
</dbReference>
<evidence type="ECO:0000313" key="8">
    <source>
        <dbReference type="Proteomes" id="UP000322000"/>
    </source>
</evidence>
<evidence type="ECO:0000256" key="6">
    <source>
        <dbReference type="SAM" id="MobiDB-lite"/>
    </source>
</evidence>
<dbReference type="KEGG" id="tnl:113497930"/>
<dbReference type="InterPro" id="IPR013087">
    <property type="entry name" value="Znf_C2H2_type"/>
</dbReference>
<feature type="compositionally biased region" description="Basic and acidic residues" evidence="6">
    <location>
        <begin position="104"/>
        <end position="127"/>
    </location>
</feature>
<dbReference type="Gene3D" id="3.30.160.60">
    <property type="entry name" value="Classic Zinc Finger"/>
    <property type="match status" value="5"/>
</dbReference>
<keyword evidence="2" id="KW-0677">Repeat</keyword>
<dbReference type="GO" id="GO:0008270">
    <property type="term" value="F:zinc ion binding"/>
    <property type="evidence" value="ECO:0007669"/>
    <property type="project" value="UniProtKB-KW"/>
</dbReference>
<feature type="domain" description="C2H2-type" evidence="7">
    <location>
        <begin position="251"/>
        <end position="275"/>
    </location>
</feature>
<keyword evidence="4" id="KW-0862">Zinc</keyword>
<proteinExistence type="predicted"/>
<dbReference type="SUPFAM" id="SSF57667">
    <property type="entry name" value="beta-beta-alpha zinc fingers"/>
    <property type="match status" value="5"/>
</dbReference>
<feature type="compositionally biased region" description="Polar residues" evidence="6">
    <location>
        <begin position="535"/>
        <end position="544"/>
    </location>
</feature>
<dbReference type="Pfam" id="PF13894">
    <property type="entry name" value="zf-C2H2_4"/>
    <property type="match status" value="2"/>
</dbReference>
<feature type="region of interest" description="Disordered" evidence="6">
    <location>
        <begin position="1"/>
        <end position="127"/>
    </location>
</feature>
<reference evidence="9" key="1">
    <citation type="submission" date="2025-08" db="UniProtKB">
        <authorList>
            <consortium name="RefSeq"/>
        </authorList>
    </citation>
    <scope>IDENTIFICATION</scope>
</reference>
<evidence type="ECO:0000256" key="2">
    <source>
        <dbReference type="ARBA" id="ARBA00022737"/>
    </source>
</evidence>